<dbReference type="InterPro" id="IPR021708">
    <property type="entry name" value="DUF3291"/>
</dbReference>
<evidence type="ECO:0000259" key="1">
    <source>
        <dbReference type="Pfam" id="PF11695"/>
    </source>
</evidence>
<accession>A0ABQ5UXC9</accession>
<feature type="domain" description="DUF3291" evidence="1">
    <location>
        <begin position="3"/>
        <end position="142"/>
    </location>
</feature>
<reference evidence="2" key="1">
    <citation type="journal article" date="2014" name="Int. J. Syst. Evol. Microbiol.">
        <title>Complete genome of a new Firmicutes species belonging to the dominant human colonic microbiota ('Ruminococcus bicirculans') reveals two chromosomes and a selective capacity to utilize plant glucans.</title>
        <authorList>
            <consortium name="NISC Comparative Sequencing Program"/>
            <person name="Wegmann U."/>
            <person name="Louis P."/>
            <person name="Goesmann A."/>
            <person name="Henrissat B."/>
            <person name="Duncan S.H."/>
            <person name="Flint H.J."/>
        </authorList>
    </citation>
    <scope>NUCLEOTIDE SEQUENCE</scope>
    <source>
        <strain evidence="2">NBRC 108216</strain>
    </source>
</reference>
<dbReference type="Proteomes" id="UP001161390">
    <property type="component" value="Unassembled WGS sequence"/>
</dbReference>
<dbReference type="Pfam" id="PF11695">
    <property type="entry name" value="DUF3291"/>
    <property type="match status" value="1"/>
</dbReference>
<proteinExistence type="predicted"/>
<gene>
    <name evidence="2" type="ORF">GCM10007854_03450</name>
</gene>
<protein>
    <recommendedName>
        <fullName evidence="1">DUF3291 domain-containing protein</fullName>
    </recommendedName>
</protein>
<dbReference type="RefSeq" id="WP_284369142.1">
    <property type="nucleotide sequence ID" value="NZ_BSNJ01000001.1"/>
</dbReference>
<evidence type="ECO:0000313" key="2">
    <source>
        <dbReference type="EMBL" id="GLQ19390.1"/>
    </source>
</evidence>
<dbReference type="InterPro" id="IPR011008">
    <property type="entry name" value="Dimeric_a/b-barrel"/>
</dbReference>
<name>A0ABQ5UXC9_9PROT</name>
<comment type="caution">
    <text evidence="2">The sequence shown here is derived from an EMBL/GenBank/DDBJ whole genome shotgun (WGS) entry which is preliminary data.</text>
</comment>
<evidence type="ECO:0000313" key="3">
    <source>
        <dbReference type="Proteomes" id="UP001161390"/>
    </source>
</evidence>
<organism evidence="2 3">
    <name type="scientific">Algimonas porphyrae</name>
    <dbReference type="NCBI Taxonomy" id="1128113"/>
    <lineage>
        <taxon>Bacteria</taxon>
        <taxon>Pseudomonadati</taxon>
        <taxon>Pseudomonadota</taxon>
        <taxon>Alphaproteobacteria</taxon>
        <taxon>Maricaulales</taxon>
        <taxon>Robiginitomaculaceae</taxon>
        <taxon>Algimonas</taxon>
    </lineage>
</organism>
<dbReference type="EMBL" id="BSNJ01000001">
    <property type="protein sequence ID" value="GLQ19390.1"/>
    <property type="molecule type" value="Genomic_DNA"/>
</dbReference>
<sequence>MKLAQLNIADARFETDEPQMHGFTSRIDAINALADRAPGFVWRMVDDGPEDGALSLRMEGHGPMTLVNMSVWESVEALYGFVYQTAHAKVMRGKADWFTPTIDTHMVLWWVEDGHIPNLDEAKAKLDRIRVKGPTPDAFSFTVPFDETGIPITPPMGRKDCA</sequence>
<dbReference type="SUPFAM" id="SSF54909">
    <property type="entry name" value="Dimeric alpha+beta barrel"/>
    <property type="match status" value="1"/>
</dbReference>
<keyword evidence="3" id="KW-1185">Reference proteome</keyword>
<reference evidence="2" key="2">
    <citation type="submission" date="2023-01" db="EMBL/GenBank/DDBJ databases">
        <title>Draft genome sequence of Algimonas porphyrae strain NBRC 108216.</title>
        <authorList>
            <person name="Sun Q."/>
            <person name="Mori K."/>
        </authorList>
    </citation>
    <scope>NUCLEOTIDE SEQUENCE</scope>
    <source>
        <strain evidence="2">NBRC 108216</strain>
    </source>
</reference>